<keyword evidence="3" id="KW-1185">Reference proteome</keyword>
<reference evidence="2 3" key="1">
    <citation type="submission" date="2020-02" db="EMBL/GenBank/DDBJ databases">
        <authorList>
            <person name="Zheng R.K."/>
            <person name="Sun C.M."/>
        </authorList>
    </citation>
    <scope>NUCLEOTIDE SEQUENCE [LARGE SCALE GENOMIC DNA]</scope>
    <source>
        <strain evidence="3">zrk13</strain>
    </source>
</reference>
<name>A0A7L7KUD0_9MOLU</name>
<dbReference type="Pfam" id="PF01381">
    <property type="entry name" value="HTH_3"/>
    <property type="match status" value="1"/>
</dbReference>
<accession>A0A7L7KUD0</accession>
<dbReference type="InterPro" id="IPR001387">
    <property type="entry name" value="Cro/C1-type_HTH"/>
</dbReference>
<dbReference type="CDD" id="cd00093">
    <property type="entry name" value="HTH_XRE"/>
    <property type="match status" value="1"/>
</dbReference>
<feature type="domain" description="HTH cro/C1-type" evidence="1">
    <location>
        <begin position="15"/>
        <end position="65"/>
    </location>
</feature>
<dbReference type="RefSeq" id="WP_258877405.1">
    <property type="nucleotide sequence ID" value="NZ_CP048914.1"/>
</dbReference>
<dbReference type="KEGG" id="xcl:G4Z02_07570"/>
<dbReference type="EMBL" id="CP048914">
    <property type="protein sequence ID" value="QMS85604.1"/>
    <property type="molecule type" value="Genomic_DNA"/>
</dbReference>
<gene>
    <name evidence="2" type="ORF">G4Z02_07570</name>
</gene>
<dbReference type="AlphaFoldDB" id="A0A7L7KUD0"/>
<evidence type="ECO:0000313" key="3">
    <source>
        <dbReference type="Proteomes" id="UP000514720"/>
    </source>
</evidence>
<organism evidence="2 3">
    <name type="scientific">Candidatus Xianfuyuplasma coldseepsis</name>
    <dbReference type="NCBI Taxonomy" id="2782163"/>
    <lineage>
        <taxon>Bacteria</taxon>
        <taxon>Bacillati</taxon>
        <taxon>Mycoplasmatota</taxon>
        <taxon>Mollicutes</taxon>
        <taxon>Candidatus Izemoplasmatales</taxon>
        <taxon>Candidatus Izemoplasmataceae</taxon>
        <taxon>Candidatus Xianfuyuplasma</taxon>
    </lineage>
</organism>
<protein>
    <submittedName>
        <fullName evidence="2">Helix-turn-helix transcriptional regulator</fullName>
    </submittedName>
</protein>
<dbReference type="Gene3D" id="1.25.40.10">
    <property type="entry name" value="Tetratricopeptide repeat domain"/>
    <property type="match status" value="1"/>
</dbReference>
<dbReference type="GO" id="GO:0003677">
    <property type="term" value="F:DNA binding"/>
    <property type="evidence" value="ECO:0007669"/>
    <property type="project" value="InterPro"/>
</dbReference>
<dbReference type="SMART" id="SM00530">
    <property type="entry name" value="HTH_XRE"/>
    <property type="match status" value="1"/>
</dbReference>
<dbReference type="PROSITE" id="PS50943">
    <property type="entry name" value="HTH_CROC1"/>
    <property type="match status" value="1"/>
</dbReference>
<dbReference type="Proteomes" id="UP000514720">
    <property type="component" value="Chromosome"/>
</dbReference>
<proteinExistence type="predicted"/>
<dbReference type="InterPro" id="IPR011990">
    <property type="entry name" value="TPR-like_helical_dom_sf"/>
</dbReference>
<evidence type="ECO:0000313" key="2">
    <source>
        <dbReference type="EMBL" id="QMS85604.1"/>
    </source>
</evidence>
<sequence>MSTNAREFGLFIDGLRLDRNMSREDLCDGIISLSQYKRYLRGDTSIPNDILVQIADRLNYSISDLHLLFLKKSDSQLEQINNIFNLIKQRKFDDAYKLAKDIREAIFVSKYNKLFFDFCMLFIQHNLNMVSDVHVLELYSKMINYPECQNNESFNIIELNILFQMILISSKIDNYEPAELMYKMLTESQYNLPLGQDTTLLPSIYLVLGQILGRQQKFKRTIEITNQGIEFCLNNEISFALSSLFLINAYAKWDTEDKIGAIESAKKALLQLYIEGKSKKLDDYKKSIENKFNMNFEDVIDL</sequence>
<dbReference type="InterPro" id="IPR010982">
    <property type="entry name" value="Lambda_DNA-bd_dom_sf"/>
</dbReference>
<dbReference type="SUPFAM" id="SSF47413">
    <property type="entry name" value="lambda repressor-like DNA-binding domains"/>
    <property type="match status" value="1"/>
</dbReference>
<evidence type="ECO:0000259" key="1">
    <source>
        <dbReference type="PROSITE" id="PS50943"/>
    </source>
</evidence>